<name>A0A202EBX2_9EURY</name>
<dbReference type="AlphaFoldDB" id="A0A202EBX2"/>
<dbReference type="InterPro" id="IPR000182">
    <property type="entry name" value="GNAT_dom"/>
</dbReference>
<evidence type="ECO:0000313" key="4">
    <source>
        <dbReference type="EMBL" id="OVE85744.1"/>
    </source>
</evidence>
<dbReference type="InterPro" id="IPR050832">
    <property type="entry name" value="Bact_Acetyltransf"/>
</dbReference>
<evidence type="ECO:0000256" key="1">
    <source>
        <dbReference type="ARBA" id="ARBA00022679"/>
    </source>
</evidence>
<feature type="domain" description="N-acetyltransferase" evidence="3">
    <location>
        <begin position="1"/>
        <end position="137"/>
    </location>
</feature>
<dbReference type="PANTHER" id="PTHR43877">
    <property type="entry name" value="AMINOALKYLPHOSPHONATE N-ACETYLTRANSFERASE-RELATED-RELATED"/>
    <property type="match status" value="1"/>
</dbReference>
<accession>A0A202EBX2</accession>
<evidence type="ECO:0000256" key="2">
    <source>
        <dbReference type="ARBA" id="ARBA00023315"/>
    </source>
</evidence>
<dbReference type="InterPro" id="IPR016181">
    <property type="entry name" value="Acyl_CoA_acyltransferase"/>
</dbReference>
<dbReference type="PROSITE" id="PS51186">
    <property type="entry name" value="GNAT"/>
    <property type="match status" value="1"/>
</dbReference>
<comment type="caution">
    <text evidence="4">The sequence shown here is derived from an EMBL/GenBank/DDBJ whole genome shotgun (WGS) entry which is preliminary data.</text>
</comment>
<evidence type="ECO:0000313" key="5">
    <source>
        <dbReference type="Proteomes" id="UP000196084"/>
    </source>
</evidence>
<dbReference type="GO" id="GO:0016747">
    <property type="term" value="F:acyltransferase activity, transferring groups other than amino-acyl groups"/>
    <property type="evidence" value="ECO:0007669"/>
    <property type="project" value="InterPro"/>
</dbReference>
<sequence length="147" mass="15848">MSDAKITLEQADSEALSYVERLLDANGLPSVDVQAKNECFYVASVRGERVGIGGLERYGADALLRSLVIEQSARGNGYGAALCDALEARAAKMGLERLFLLTTTAESFFASRGYDERERRAAPESIRTTTEFAELCPASATCLAKSL</sequence>
<dbReference type="Pfam" id="PF13508">
    <property type="entry name" value="Acetyltransf_7"/>
    <property type="match status" value="1"/>
</dbReference>
<dbReference type="EMBL" id="MWPH01000001">
    <property type="protein sequence ID" value="OVE85744.1"/>
    <property type="molecule type" value="Genomic_DNA"/>
</dbReference>
<keyword evidence="5" id="KW-1185">Reference proteome</keyword>
<reference evidence="4 5" key="1">
    <citation type="submission" date="2017-02" db="EMBL/GenBank/DDBJ databases">
        <title>Natronthermophilus aegyptiacus gen. nov.,sp. nov., an aerobic, extremely halophilic alkalithermophilic archaeon isolated from the athalassohaline Wadi An Natrun, Egypt.</title>
        <authorList>
            <person name="Zhao B."/>
        </authorList>
    </citation>
    <scope>NUCLEOTIDE SEQUENCE [LARGE SCALE GENOMIC DNA]</scope>
    <source>
        <strain evidence="4 5">CGMCC 1.3597</strain>
    </source>
</reference>
<dbReference type="Proteomes" id="UP000196084">
    <property type="component" value="Unassembled WGS sequence"/>
</dbReference>
<dbReference type="OrthoDB" id="204402at2157"/>
<protein>
    <submittedName>
        <fullName evidence="4">GNAT family N-acetyltransferase</fullName>
    </submittedName>
</protein>
<keyword evidence="1 4" id="KW-0808">Transferase</keyword>
<keyword evidence="2" id="KW-0012">Acyltransferase</keyword>
<proteinExistence type="predicted"/>
<dbReference type="NCBIfam" id="NF040501">
    <property type="entry name" value="resist_ArsN2"/>
    <property type="match status" value="1"/>
</dbReference>
<dbReference type="RefSeq" id="WP_054863893.1">
    <property type="nucleotide sequence ID" value="NZ_MWPH01000001.1"/>
</dbReference>
<evidence type="ECO:0000259" key="3">
    <source>
        <dbReference type="PROSITE" id="PS51186"/>
    </source>
</evidence>
<dbReference type="SUPFAM" id="SSF55729">
    <property type="entry name" value="Acyl-CoA N-acyltransferases (Nat)"/>
    <property type="match status" value="1"/>
</dbReference>
<dbReference type="Gene3D" id="3.40.630.30">
    <property type="match status" value="1"/>
</dbReference>
<gene>
    <name evidence="4" type="ORF">B2G88_02705</name>
</gene>
<dbReference type="CDD" id="cd04301">
    <property type="entry name" value="NAT_SF"/>
    <property type="match status" value="1"/>
</dbReference>
<organism evidence="4 5">
    <name type="scientific">Natronolimnobius baerhuensis</name>
    <dbReference type="NCBI Taxonomy" id="253108"/>
    <lineage>
        <taxon>Archaea</taxon>
        <taxon>Methanobacteriati</taxon>
        <taxon>Methanobacteriota</taxon>
        <taxon>Stenosarchaea group</taxon>
        <taxon>Halobacteria</taxon>
        <taxon>Halobacteriales</taxon>
        <taxon>Natrialbaceae</taxon>
        <taxon>Natronolimnobius</taxon>
    </lineage>
</organism>